<proteinExistence type="predicted"/>
<comment type="caution">
    <text evidence="3">The sequence shown here is derived from an EMBL/GenBank/DDBJ whole genome shotgun (WGS) entry which is preliminary data.</text>
</comment>
<feature type="compositionally biased region" description="Basic residues" evidence="2">
    <location>
        <begin position="350"/>
        <end position="361"/>
    </location>
</feature>
<sequence>MLLRTGKLKPYRKLKPKMDNLSENEENKGEENESTEVLDLAIILKAMKNTETNMNQKFDELLRNEMLGIIDTNTSNQNKKIKDLECRTQNYVYSRVVPLENKIADCDKSIGEIHGDVSVLGRTVGLIESDVKEMAREMQNLEVKCSKVKVNQGPINTNIPIVVQPADEKPKFDPSKRSGHPVKFLRKLANYLKKINEANKIDKAIECLEGDGRIWAECYMQRWQNFEEFKEDFSRQFWSQDQQERIRASIYEPRIYNRRNGNFNQHIWYWVDKTQHLEPPIPEKMLVNALCKHFSYETETALIAARVTSVEELLEVLKGLENKNDGRQHRQGEVVGRRNEERRDRDGYRVHHVNRYQRGRANRGFPLSRGPYRAATPSPTRQEEEPSEN</sequence>
<feature type="compositionally biased region" description="Basic residues" evidence="2">
    <location>
        <begin position="1"/>
        <end position="15"/>
    </location>
</feature>
<protein>
    <submittedName>
        <fullName evidence="3">Uncharacterized protein</fullName>
    </submittedName>
</protein>
<feature type="compositionally biased region" description="Basic and acidic residues" evidence="2">
    <location>
        <begin position="325"/>
        <end position="349"/>
    </location>
</feature>
<feature type="coiled-coil region" evidence="1">
    <location>
        <begin position="124"/>
        <end position="151"/>
    </location>
</feature>
<keyword evidence="4" id="KW-1185">Reference proteome</keyword>
<feature type="region of interest" description="Disordered" evidence="2">
    <location>
        <begin position="325"/>
        <end position="389"/>
    </location>
</feature>
<reference evidence="4" key="1">
    <citation type="submission" date="2023-01" db="EMBL/GenBank/DDBJ databases">
        <title>Key to firefly adult light organ development and bioluminescence: homeobox transcription factors regulate luciferase expression and transportation to peroxisome.</title>
        <authorList>
            <person name="Fu X."/>
        </authorList>
    </citation>
    <scope>NUCLEOTIDE SEQUENCE [LARGE SCALE GENOMIC DNA]</scope>
</reference>
<dbReference type="EMBL" id="JARPUR010000001">
    <property type="protein sequence ID" value="KAK4884089.1"/>
    <property type="molecule type" value="Genomic_DNA"/>
</dbReference>
<evidence type="ECO:0000256" key="1">
    <source>
        <dbReference type="SAM" id="Coils"/>
    </source>
</evidence>
<feature type="region of interest" description="Disordered" evidence="2">
    <location>
        <begin position="1"/>
        <end position="33"/>
    </location>
</feature>
<feature type="compositionally biased region" description="Basic and acidic residues" evidence="2">
    <location>
        <begin position="16"/>
        <end position="31"/>
    </location>
</feature>
<accession>A0AAN7Q2W5</accession>
<dbReference type="AlphaFoldDB" id="A0AAN7Q2W5"/>
<keyword evidence="1" id="KW-0175">Coiled coil</keyword>
<name>A0AAN7Q2W5_9COLE</name>
<gene>
    <name evidence="3" type="ORF">RN001_000360</name>
</gene>
<evidence type="ECO:0000313" key="4">
    <source>
        <dbReference type="Proteomes" id="UP001353858"/>
    </source>
</evidence>
<dbReference type="Proteomes" id="UP001353858">
    <property type="component" value="Unassembled WGS sequence"/>
</dbReference>
<organism evidence="3 4">
    <name type="scientific">Aquatica leii</name>
    <dbReference type="NCBI Taxonomy" id="1421715"/>
    <lineage>
        <taxon>Eukaryota</taxon>
        <taxon>Metazoa</taxon>
        <taxon>Ecdysozoa</taxon>
        <taxon>Arthropoda</taxon>
        <taxon>Hexapoda</taxon>
        <taxon>Insecta</taxon>
        <taxon>Pterygota</taxon>
        <taxon>Neoptera</taxon>
        <taxon>Endopterygota</taxon>
        <taxon>Coleoptera</taxon>
        <taxon>Polyphaga</taxon>
        <taxon>Elateriformia</taxon>
        <taxon>Elateroidea</taxon>
        <taxon>Lampyridae</taxon>
        <taxon>Luciolinae</taxon>
        <taxon>Aquatica</taxon>
    </lineage>
</organism>
<evidence type="ECO:0000256" key="2">
    <source>
        <dbReference type="SAM" id="MobiDB-lite"/>
    </source>
</evidence>
<evidence type="ECO:0000313" key="3">
    <source>
        <dbReference type="EMBL" id="KAK4884089.1"/>
    </source>
</evidence>